<reference evidence="2 3" key="1">
    <citation type="submission" date="2018-08" db="EMBL/GenBank/DDBJ databases">
        <title>Genomic investigation of the strawberry pathogen Phytophthora fragariae indicates pathogenicity is determined by transcriptional variation in three key races.</title>
        <authorList>
            <person name="Adams T.M."/>
            <person name="Armitage A.D."/>
            <person name="Sobczyk M.K."/>
            <person name="Bates H.J."/>
            <person name="Dunwell J.M."/>
            <person name="Nellist C.F."/>
            <person name="Harrison R.J."/>
        </authorList>
    </citation>
    <scope>NUCLEOTIDE SEQUENCE [LARGE SCALE GENOMIC DNA]</scope>
    <source>
        <strain evidence="2 3">NOV-9</strain>
    </source>
</reference>
<comment type="caution">
    <text evidence="2">The sequence shown here is derived from an EMBL/GenBank/DDBJ whole genome shotgun (WGS) entry which is preliminary data.</text>
</comment>
<name>A0A6A3DP17_9STRA</name>
<gene>
    <name evidence="2" type="ORF">PF009_g29623</name>
</gene>
<evidence type="ECO:0000256" key="1">
    <source>
        <dbReference type="SAM" id="Phobius"/>
    </source>
</evidence>
<proteinExistence type="predicted"/>
<evidence type="ECO:0000313" key="2">
    <source>
        <dbReference type="EMBL" id="KAE8920080.1"/>
    </source>
</evidence>
<organism evidence="2 3">
    <name type="scientific">Phytophthora fragariae</name>
    <dbReference type="NCBI Taxonomy" id="53985"/>
    <lineage>
        <taxon>Eukaryota</taxon>
        <taxon>Sar</taxon>
        <taxon>Stramenopiles</taxon>
        <taxon>Oomycota</taxon>
        <taxon>Peronosporomycetes</taxon>
        <taxon>Peronosporales</taxon>
        <taxon>Peronosporaceae</taxon>
        <taxon>Phytophthora</taxon>
    </lineage>
</organism>
<keyword evidence="1" id="KW-0472">Membrane</keyword>
<feature type="transmembrane region" description="Helical" evidence="1">
    <location>
        <begin position="89"/>
        <end position="109"/>
    </location>
</feature>
<keyword evidence="1" id="KW-0812">Transmembrane</keyword>
<dbReference type="Proteomes" id="UP000429523">
    <property type="component" value="Unassembled WGS sequence"/>
</dbReference>
<protein>
    <submittedName>
        <fullName evidence="2">Uncharacterized protein</fullName>
    </submittedName>
</protein>
<dbReference type="EMBL" id="QXGF01004240">
    <property type="protein sequence ID" value="KAE8920080.1"/>
    <property type="molecule type" value="Genomic_DNA"/>
</dbReference>
<keyword evidence="1" id="KW-1133">Transmembrane helix</keyword>
<evidence type="ECO:0000313" key="3">
    <source>
        <dbReference type="Proteomes" id="UP000429523"/>
    </source>
</evidence>
<dbReference type="AlphaFoldDB" id="A0A6A3DP17"/>
<accession>A0A6A3DP17</accession>
<sequence>MPVESVKWVVPTIGVVTRPRSTDTSLDSSYRRTRLTVRSLQSQTHLLTTDDLIKEVKLAFEETTAVTLNKTFPSLQAVMEQIMRHGPTVLVLSVGAFIVTAGHLSQALVLRK</sequence>